<keyword evidence="2" id="KW-1185">Reference proteome</keyword>
<dbReference type="KEGG" id="rba:RB5271"/>
<dbReference type="AlphaFoldDB" id="Q7UGE4"/>
<accession>Q7UGE4</accession>
<organism evidence="1 2">
    <name type="scientific">Rhodopirellula baltica (strain DSM 10527 / NCIMB 13988 / SH1)</name>
    <dbReference type="NCBI Taxonomy" id="243090"/>
    <lineage>
        <taxon>Bacteria</taxon>
        <taxon>Pseudomonadati</taxon>
        <taxon>Planctomycetota</taxon>
        <taxon>Planctomycetia</taxon>
        <taxon>Pirellulales</taxon>
        <taxon>Pirellulaceae</taxon>
        <taxon>Rhodopirellula</taxon>
    </lineage>
</organism>
<evidence type="ECO:0000313" key="1">
    <source>
        <dbReference type="EMBL" id="CAD78385.1"/>
    </source>
</evidence>
<dbReference type="HOGENOM" id="CLU_2452591_0_0_0"/>
<proteinExistence type="predicted"/>
<reference evidence="1 2" key="1">
    <citation type="journal article" date="2003" name="Proc. Natl. Acad. Sci. U.S.A.">
        <title>Complete genome sequence of the marine planctomycete Pirellula sp. strain 1.</title>
        <authorList>
            <person name="Gloeckner F.O."/>
            <person name="Kube M."/>
            <person name="Bauer M."/>
            <person name="Teeling H."/>
            <person name="Lombardot T."/>
            <person name="Ludwig W."/>
            <person name="Gade D."/>
            <person name="Beck A."/>
            <person name="Borzym K."/>
            <person name="Heitmann K."/>
            <person name="Rabus R."/>
            <person name="Schlesner H."/>
            <person name="Amann R."/>
            <person name="Reinhardt R."/>
        </authorList>
    </citation>
    <scope>NUCLEOTIDE SEQUENCE [LARGE SCALE GENOMIC DNA]</scope>
    <source>
        <strain evidence="2">DSM 10527 / NCIMB 13988 / SH1</strain>
    </source>
</reference>
<dbReference type="EnsemblBacteria" id="CAD78385">
    <property type="protein sequence ID" value="CAD78385"/>
    <property type="gene ID" value="RB5271"/>
</dbReference>
<dbReference type="EMBL" id="BX294141">
    <property type="protein sequence ID" value="CAD78385.1"/>
    <property type="molecule type" value="Genomic_DNA"/>
</dbReference>
<dbReference type="Proteomes" id="UP000001025">
    <property type="component" value="Chromosome"/>
</dbReference>
<name>Q7UGE4_RHOBA</name>
<sequence>MTTLQWKLPGGNFRLIDLVHRNGPLRGVKSVDSLLNCKGCSRRTPPFPTSQRVCSQTQACQHCSPPLNSHDAKLDPFLTDLLPPTRCGT</sequence>
<gene>
    <name evidence="1" type="ordered locus">RB5271</name>
</gene>
<evidence type="ECO:0000313" key="2">
    <source>
        <dbReference type="Proteomes" id="UP000001025"/>
    </source>
</evidence>
<protein>
    <submittedName>
        <fullName evidence="1">Uncharacterized protein</fullName>
    </submittedName>
</protein>
<dbReference type="InParanoid" id="Q7UGE4"/>
<dbReference type="STRING" id="243090.RB5271"/>